<dbReference type="RefSeq" id="WP_117588001.1">
    <property type="nucleotide sequence ID" value="NZ_QRVA01000061.1"/>
</dbReference>
<dbReference type="GO" id="GO:0005524">
    <property type="term" value="F:ATP binding"/>
    <property type="evidence" value="ECO:0007669"/>
    <property type="project" value="UniProtKB-KW"/>
</dbReference>
<dbReference type="PANTHER" id="PTHR32463">
    <property type="entry name" value="L-FUCOSE KINASE"/>
    <property type="match status" value="1"/>
</dbReference>
<evidence type="ECO:0000313" key="9">
    <source>
        <dbReference type="Proteomes" id="UP000283872"/>
    </source>
</evidence>
<proteinExistence type="inferred from homology"/>
<dbReference type="Pfam" id="PF08544">
    <property type="entry name" value="GHMP_kinases_C"/>
    <property type="match status" value="1"/>
</dbReference>
<keyword evidence="1" id="KW-0808">Transferase</keyword>
<evidence type="ECO:0000256" key="4">
    <source>
        <dbReference type="ARBA" id="ARBA00022840"/>
    </source>
</evidence>
<keyword evidence="4" id="KW-0067">ATP-binding</keyword>
<dbReference type="Gene3D" id="3.30.230.120">
    <property type="match status" value="1"/>
</dbReference>
<dbReference type="InterPro" id="IPR006204">
    <property type="entry name" value="GHMP_kinase_N_dom"/>
</dbReference>
<dbReference type="PRINTS" id="PR00960">
    <property type="entry name" value="LMBPPROTEIN"/>
</dbReference>
<dbReference type="EMBL" id="QRVA01000061">
    <property type="protein sequence ID" value="RGS10805.1"/>
    <property type="molecule type" value="Genomic_DNA"/>
</dbReference>
<comment type="caution">
    <text evidence="8">The sequence shown here is derived from an EMBL/GenBank/DDBJ whole genome shotgun (WGS) entry which is preliminary data.</text>
</comment>
<evidence type="ECO:0000259" key="6">
    <source>
        <dbReference type="Pfam" id="PF00288"/>
    </source>
</evidence>
<protein>
    <submittedName>
        <fullName evidence="8">Dehydrogenase</fullName>
    </submittedName>
</protein>
<dbReference type="InterPro" id="IPR001174">
    <property type="entry name" value="HddA/FKP"/>
</dbReference>
<feature type="domain" description="GHMP kinase C-terminal" evidence="7">
    <location>
        <begin position="244"/>
        <end position="320"/>
    </location>
</feature>
<dbReference type="PIRSF" id="PIRSF036406">
    <property type="entry name" value="Hept_kin"/>
    <property type="match status" value="1"/>
</dbReference>
<name>A0A3E5DNM4_9BACT</name>
<dbReference type="Proteomes" id="UP000283872">
    <property type="component" value="Unassembled WGS sequence"/>
</dbReference>
<keyword evidence="3" id="KW-0418">Kinase</keyword>
<dbReference type="Pfam" id="PF00288">
    <property type="entry name" value="GHMP_kinases_N"/>
    <property type="match status" value="1"/>
</dbReference>
<evidence type="ECO:0000256" key="3">
    <source>
        <dbReference type="ARBA" id="ARBA00022777"/>
    </source>
</evidence>
<accession>A0A3E5DNM4</accession>
<evidence type="ECO:0000259" key="7">
    <source>
        <dbReference type="Pfam" id="PF08544"/>
    </source>
</evidence>
<dbReference type="InterPro" id="IPR036554">
    <property type="entry name" value="GHMP_kinase_C_sf"/>
</dbReference>
<dbReference type="InterPro" id="IPR014606">
    <property type="entry name" value="Heptose_7-P_kinase"/>
</dbReference>
<dbReference type="GO" id="GO:0042352">
    <property type="term" value="P:GDP-L-fucose salvage"/>
    <property type="evidence" value="ECO:0007669"/>
    <property type="project" value="TreeGrafter"/>
</dbReference>
<evidence type="ECO:0000256" key="5">
    <source>
        <dbReference type="ARBA" id="ARBA00038121"/>
    </source>
</evidence>
<feature type="domain" description="GHMP kinase N-terminal" evidence="6">
    <location>
        <begin position="79"/>
        <end position="167"/>
    </location>
</feature>
<keyword evidence="2" id="KW-0547">Nucleotide-binding</keyword>
<dbReference type="InterPro" id="IPR052203">
    <property type="entry name" value="GHMP_Kinase-Related"/>
</dbReference>
<organism evidence="8 9">
    <name type="scientific">Segatella copri</name>
    <dbReference type="NCBI Taxonomy" id="165179"/>
    <lineage>
        <taxon>Bacteria</taxon>
        <taxon>Pseudomonadati</taxon>
        <taxon>Bacteroidota</taxon>
        <taxon>Bacteroidia</taxon>
        <taxon>Bacteroidales</taxon>
        <taxon>Prevotellaceae</taxon>
        <taxon>Segatella</taxon>
    </lineage>
</organism>
<dbReference type="SUPFAM" id="SSF54211">
    <property type="entry name" value="Ribosomal protein S5 domain 2-like"/>
    <property type="match status" value="1"/>
</dbReference>
<evidence type="ECO:0000313" key="8">
    <source>
        <dbReference type="EMBL" id="RGS10805.1"/>
    </source>
</evidence>
<gene>
    <name evidence="8" type="ORF">DWY11_14905</name>
</gene>
<evidence type="ECO:0000256" key="2">
    <source>
        <dbReference type="ARBA" id="ARBA00022741"/>
    </source>
</evidence>
<dbReference type="SUPFAM" id="SSF55060">
    <property type="entry name" value="GHMP Kinase, C-terminal domain"/>
    <property type="match status" value="1"/>
</dbReference>
<dbReference type="InterPro" id="IPR020568">
    <property type="entry name" value="Ribosomal_Su5_D2-typ_SF"/>
</dbReference>
<comment type="similarity">
    <text evidence="5">Belongs to the GHMP kinase family.</text>
</comment>
<dbReference type="InterPro" id="IPR013750">
    <property type="entry name" value="GHMP_kinase_C_dom"/>
</dbReference>
<dbReference type="GO" id="GO:0050201">
    <property type="term" value="F:fucokinase activity"/>
    <property type="evidence" value="ECO:0007669"/>
    <property type="project" value="TreeGrafter"/>
</dbReference>
<reference evidence="8 9" key="1">
    <citation type="submission" date="2018-08" db="EMBL/GenBank/DDBJ databases">
        <title>A genome reference for cultivated species of the human gut microbiota.</title>
        <authorList>
            <person name="Zou Y."/>
            <person name="Xue W."/>
            <person name="Luo G."/>
        </authorList>
    </citation>
    <scope>NUCLEOTIDE SEQUENCE [LARGE SCALE GENOMIC DNA]</scope>
    <source>
        <strain evidence="8 9">AF24-12</strain>
    </source>
</reference>
<sequence>MIIRSKAPLRLGLAGGGSDVSPYSDIYGGLILNATINLYAYCTIEETDDNQITINAFDAHCNKSYPMAESLEIDGEASLVKGVYNRIVKDFCVGAKSFKITTYNDAPAGSGLGTSSTMVVCILKAFVEWLGLPLGDYEISRLAYEIERKDLGLSGGKQDQYAAAFGGFNYMEFLQNDIVIVNPLKIKRWIIDELEASMLLYFTGKSRSSAAIIEEQKKNTSHGDNDAVEAMHKIKQSAKDMKLAILKGDIDGFADILREGWENKKKMANNITNPIIQEAMDVAMAAGAKAGKVSGAGGGGFIMFVVEPTRKKEVEEALKKLNGFVMPFQFSDGGAHGWKIYPTDNVTALNKVQYK</sequence>
<evidence type="ECO:0000256" key="1">
    <source>
        <dbReference type="ARBA" id="ARBA00022679"/>
    </source>
</evidence>
<dbReference type="AlphaFoldDB" id="A0A3E5DNM4"/>
<dbReference type="PANTHER" id="PTHR32463:SF0">
    <property type="entry name" value="L-FUCOSE KINASE"/>
    <property type="match status" value="1"/>
</dbReference>